<evidence type="ECO:0000256" key="6">
    <source>
        <dbReference type="ARBA" id="ARBA00022912"/>
    </source>
</evidence>
<keyword evidence="4" id="KW-0732">Signal</keyword>
<gene>
    <name evidence="11" type="ORF">CEUTPL_LOCUS4848</name>
</gene>
<dbReference type="CDD" id="cd00063">
    <property type="entry name" value="FN3"/>
    <property type="match status" value="1"/>
</dbReference>
<dbReference type="AlphaFoldDB" id="A0A9P0GRS5"/>
<dbReference type="EC" id="3.1.3.48" evidence="3"/>
<evidence type="ECO:0000256" key="5">
    <source>
        <dbReference type="ARBA" id="ARBA00022801"/>
    </source>
</evidence>
<organism evidence="11 12">
    <name type="scientific">Ceutorhynchus assimilis</name>
    <name type="common">cabbage seed weevil</name>
    <dbReference type="NCBI Taxonomy" id="467358"/>
    <lineage>
        <taxon>Eukaryota</taxon>
        <taxon>Metazoa</taxon>
        <taxon>Ecdysozoa</taxon>
        <taxon>Arthropoda</taxon>
        <taxon>Hexapoda</taxon>
        <taxon>Insecta</taxon>
        <taxon>Pterygota</taxon>
        <taxon>Neoptera</taxon>
        <taxon>Endopterygota</taxon>
        <taxon>Coleoptera</taxon>
        <taxon>Polyphaga</taxon>
        <taxon>Cucujiformia</taxon>
        <taxon>Curculionidae</taxon>
        <taxon>Ceutorhynchinae</taxon>
        <taxon>Ceutorhynchus</taxon>
    </lineage>
</organism>
<dbReference type="SMART" id="SM00404">
    <property type="entry name" value="PTPc_motif"/>
    <property type="match status" value="2"/>
</dbReference>
<evidence type="ECO:0000313" key="12">
    <source>
        <dbReference type="Proteomes" id="UP001152799"/>
    </source>
</evidence>
<dbReference type="SUPFAM" id="SSF49265">
    <property type="entry name" value="Fibronectin type III"/>
    <property type="match status" value="1"/>
</dbReference>
<dbReference type="GO" id="GO:0008045">
    <property type="term" value="P:motor neuron axon guidance"/>
    <property type="evidence" value="ECO:0007669"/>
    <property type="project" value="TreeGrafter"/>
</dbReference>
<comment type="catalytic activity">
    <reaction evidence="8">
        <text>O-phospho-L-tyrosyl-[protein] + H2O = L-tyrosyl-[protein] + phosphate</text>
        <dbReference type="Rhea" id="RHEA:10684"/>
        <dbReference type="Rhea" id="RHEA-COMP:10136"/>
        <dbReference type="Rhea" id="RHEA-COMP:20101"/>
        <dbReference type="ChEBI" id="CHEBI:15377"/>
        <dbReference type="ChEBI" id="CHEBI:43474"/>
        <dbReference type="ChEBI" id="CHEBI:46858"/>
        <dbReference type="ChEBI" id="CHEBI:61978"/>
        <dbReference type="EC" id="3.1.3.48"/>
    </reaction>
</comment>
<evidence type="ECO:0000313" key="11">
    <source>
        <dbReference type="EMBL" id="CAH1125962.1"/>
    </source>
</evidence>
<dbReference type="GO" id="GO:0016020">
    <property type="term" value="C:membrane"/>
    <property type="evidence" value="ECO:0007669"/>
    <property type="project" value="UniProtKB-SubCell"/>
</dbReference>
<keyword evidence="6" id="KW-0904">Protein phosphatase</keyword>
<comment type="subcellular location">
    <subcellularLocation>
        <location evidence="1">Membrane</location>
        <topology evidence="1">Single-pass membrane protein</topology>
    </subcellularLocation>
</comment>
<dbReference type="EMBL" id="OU892278">
    <property type="protein sequence ID" value="CAH1125962.1"/>
    <property type="molecule type" value="Genomic_DNA"/>
</dbReference>
<evidence type="ECO:0000256" key="7">
    <source>
        <dbReference type="ARBA" id="ARBA00023136"/>
    </source>
</evidence>
<evidence type="ECO:0000259" key="10">
    <source>
        <dbReference type="PROSITE" id="PS50056"/>
    </source>
</evidence>
<dbReference type="InterPro" id="IPR016130">
    <property type="entry name" value="Tyr_Pase_AS"/>
</dbReference>
<evidence type="ECO:0000256" key="4">
    <source>
        <dbReference type="ARBA" id="ARBA00022729"/>
    </source>
</evidence>
<dbReference type="InterPro" id="IPR003595">
    <property type="entry name" value="Tyr_Pase_cat"/>
</dbReference>
<comment type="similarity">
    <text evidence="2">Belongs to the protein-tyrosine phosphatase family.</text>
</comment>
<name>A0A9P0GRS5_9CUCU</name>
<proteinExistence type="inferred from homology"/>
<dbReference type="GO" id="GO:0004725">
    <property type="term" value="F:protein tyrosine phosphatase activity"/>
    <property type="evidence" value="ECO:0007669"/>
    <property type="project" value="UniProtKB-EC"/>
</dbReference>
<feature type="domain" description="Tyrosine specific protein phosphatases" evidence="10">
    <location>
        <begin position="998"/>
        <end position="1072"/>
    </location>
</feature>
<dbReference type="SMART" id="SM00194">
    <property type="entry name" value="PTPc"/>
    <property type="match status" value="2"/>
</dbReference>
<dbReference type="PROSITE" id="PS50056">
    <property type="entry name" value="TYR_PHOSPHATASE_2"/>
    <property type="match status" value="2"/>
</dbReference>
<dbReference type="InterPro" id="IPR036116">
    <property type="entry name" value="FN3_sf"/>
</dbReference>
<protein>
    <recommendedName>
        <fullName evidence="3">protein-tyrosine-phosphatase</fullName>
        <ecNumber evidence="3">3.1.3.48</ecNumber>
    </recommendedName>
</protein>
<dbReference type="InterPro" id="IPR050348">
    <property type="entry name" value="Protein-Tyr_Phosphatase"/>
</dbReference>
<keyword evidence="7" id="KW-0472">Membrane</keyword>
<evidence type="ECO:0000256" key="2">
    <source>
        <dbReference type="ARBA" id="ARBA00009580"/>
    </source>
</evidence>
<dbReference type="FunFam" id="3.90.190.10:FF:000102">
    <property type="entry name" value="Receptor-type tyrosine-protein phosphatase"/>
    <property type="match status" value="2"/>
</dbReference>
<dbReference type="Proteomes" id="UP001152799">
    <property type="component" value="Chromosome 2"/>
</dbReference>
<dbReference type="SUPFAM" id="SSF52799">
    <property type="entry name" value="(Phosphotyrosine protein) phosphatases II"/>
    <property type="match status" value="2"/>
</dbReference>
<sequence length="1098" mass="126744">MRGRIVLKYAIFSTNEESRCNINAIPYTYEISHRNQNLEPITIEDLQYSCNYTVRVTASRSKDESYKSIRAYPEIPIAIEASTVIAGKIEDLSVTSQGPDQISLRWLPPRTSTGPLEYRVYVGLDKKYKSILTPKNCLLWPQYHCDDEIIKSPVEDASYTYRFRIFAIKKNGKKGSIQNEIDEATKFGIYEEVMTESWEREPDPPYNVSFNWTNGLNVFWNHPNATRGLVKYFTISIELQCDNIGSETITEIYNVENRKKYLFQYLRNIDIKKWCRETSSKLEQIEVCIKTNLQKHESKCAKTDTIFPPPPIEYNGDIRFVNGGLKIPMLKQDCFLSFYNVYKASVFQQNEAQAELLKIMEHLKNNTSFSPSIYEIIYAGNRYNGDYTITRNLLNLTIDVKYIIITLVVVNELNGLRTLNYKSVEVLIPKINNEASHLSALFILLVFLPVFCYFAYRYRRQIMFKTGRLREDVAVYFANGETECTLLRGDSTIHESQKNSYDRSLGDQLFLNYSKIINVENLRDYIKSAIGSQELLRQHEMISRINNIPKSDCGSLPQNKDKNRYDNIVAYDHTRVRLSNSSRDSDYINANYIDGYQYPKAYIAAQGPKPNTINDFWIMIWENRVGYIVMLCNLYDGNKKNCEQYWPDKDTMEFNGLTVEFINNKNLPTFDERQFRICLNGKARMVTHIQFKSWPPVGQALFPQTLMPLLQKLLALPNKANSPILVHCSAGVGRTGTIILCDICLRMAAAKSKVDILAILARLRNQRPNMVNNIEQYKLAHLAILTSLTASGFLIKHNGDFEAKLNNTLKQNELQTQMAYIRDSEWQDDAMKTVTAVQRHVPIIAEKNRFPDILADKVSQVFLQQLPNQDSSSCYINALHVNSLYKPNRYIVTQQPLPATLADFWRLVFEQQCTVIINLNPVNENAKASVPFWPKQGILAVDQNLHIQLVQSRNQREISLHSLRAIYKPNEFEQSRLKVQILNFNHWPSDNLIPENLEDFVSFVVEFFSIVDNDIEPLIVTCHDGATASGFFIALATLIEQIKTEKCFDLCQIIRTIRVCRKQFVNNGIQLKMLYHAAKIYLNQFGLYDEPVHLIEAQ</sequence>
<feature type="domain" description="Tyrosine-protein phosphatase" evidence="9">
    <location>
        <begin position="535"/>
        <end position="787"/>
    </location>
</feature>
<dbReference type="OrthoDB" id="6108687at2759"/>
<feature type="domain" description="Tyrosine-protein phosphatase" evidence="9">
    <location>
        <begin position="846"/>
        <end position="1081"/>
    </location>
</feature>
<evidence type="ECO:0000256" key="8">
    <source>
        <dbReference type="ARBA" id="ARBA00051722"/>
    </source>
</evidence>
<dbReference type="PROSITE" id="PS00383">
    <property type="entry name" value="TYR_PHOSPHATASE_1"/>
    <property type="match status" value="1"/>
</dbReference>
<dbReference type="InterPro" id="IPR000242">
    <property type="entry name" value="PTP_cat"/>
</dbReference>
<dbReference type="Gene3D" id="3.90.190.10">
    <property type="entry name" value="Protein tyrosine phosphatase superfamily"/>
    <property type="match status" value="2"/>
</dbReference>
<dbReference type="CDD" id="cd00047">
    <property type="entry name" value="PTPc"/>
    <property type="match status" value="2"/>
</dbReference>
<dbReference type="InterPro" id="IPR000387">
    <property type="entry name" value="Tyr_Pase_dom"/>
</dbReference>
<dbReference type="PANTHER" id="PTHR19134">
    <property type="entry name" value="RECEPTOR-TYPE TYROSINE-PROTEIN PHOSPHATASE"/>
    <property type="match status" value="1"/>
</dbReference>
<feature type="domain" description="Tyrosine specific protein phosphatases" evidence="10">
    <location>
        <begin position="704"/>
        <end position="778"/>
    </location>
</feature>
<dbReference type="Pfam" id="PF00102">
    <property type="entry name" value="Y_phosphatase"/>
    <property type="match status" value="2"/>
</dbReference>
<evidence type="ECO:0000256" key="1">
    <source>
        <dbReference type="ARBA" id="ARBA00004167"/>
    </source>
</evidence>
<evidence type="ECO:0000256" key="3">
    <source>
        <dbReference type="ARBA" id="ARBA00013064"/>
    </source>
</evidence>
<keyword evidence="12" id="KW-1185">Reference proteome</keyword>
<accession>A0A9P0GRS5</accession>
<dbReference type="PROSITE" id="PS50055">
    <property type="entry name" value="TYR_PHOSPHATASE_PTP"/>
    <property type="match status" value="2"/>
</dbReference>
<dbReference type="InterPro" id="IPR029021">
    <property type="entry name" value="Prot-tyrosine_phosphatase-like"/>
</dbReference>
<dbReference type="PANTHER" id="PTHR19134:SF562">
    <property type="entry name" value="PROTEIN-TYROSINE-PHOSPHATASE"/>
    <property type="match status" value="1"/>
</dbReference>
<dbReference type="InterPro" id="IPR003961">
    <property type="entry name" value="FN3_dom"/>
</dbReference>
<reference evidence="11" key="1">
    <citation type="submission" date="2022-01" db="EMBL/GenBank/DDBJ databases">
        <authorList>
            <person name="King R."/>
        </authorList>
    </citation>
    <scope>NUCLEOTIDE SEQUENCE</scope>
</reference>
<evidence type="ECO:0000259" key="9">
    <source>
        <dbReference type="PROSITE" id="PS50055"/>
    </source>
</evidence>
<dbReference type="PRINTS" id="PR00700">
    <property type="entry name" value="PRTYPHPHTASE"/>
</dbReference>
<keyword evidence="5" id="KW-0378">Hydrolase</keyword>